<evidence type="ECO:0000313" key="5">
    <source>
        <dbReference type="EMBL" id="OLQ01239.1"/>
    </source>
</evidence>
<dbReference type="InterPro" id="IPR036397">
    <property type="entry name" value="RNaseH_sf"/>
</dbReference>
<dbReference type="OrthoDB" id="4772102at2759"/>
<dbReference type="PROSITE" id="PS50103">
    <property type="entry name" value="ZF_C3H1"/>
    <property type="match status" value="1"/>
</dbReference>
<name>A0A1Q9E1G9_SYMMI</name>
<evidence type="ECO:0000256" key="3">
    <source>
        <dbReference type="SAM" id="MobiDB-lite"/>
    </source>
</evidence>
<organism evidence="5 6">
    <name type="scientific">Symbiodinium microadriaticum</name>
    <name type="common">Dinoflagellate</name>
    <name type="synonym">Zooxanthella microadriatica</name>
    <dbReference type="NCBI Taxonomy" id="2951"/>
    <lineage>
        <taxon>Eukaryota</taxon>
        <taxon>Sar</taxon>
        <taxon>Alveolata</taxon>
        <taxon>Dinophyceae</taxon>
        <taxon>Suessiales</taxon>
        <taxon>Symbiodiniaceae</taxon>
        <taxon>Symbiodinium</taxon>
    </lineage>
</organism>
<reference evidence="5 6" key="1">
    <citation type="submission" date="2016-02" db="EMBL/GenBank/DDBJ databases">
        <title>Genome analysis of coral dinoflagellate symbionts highlights evolutionary adaptations to a symbiotic lifestyle.</title>
        <authorList>
            <person name="Aranda M."/>
            <person name="Li Y."/>
            <person name="Liew Y.J."/>
            <person name="Baumgarten S."/>
            <person name="Simakov O."/>
            <person name="Wilson M."/>
            <person name="Piel J."/>
            <person name="Ashoor H."/>
            <person name="Bougouffa S."/>
            <person name="Bajic V.B."/>
            <person name="Ryu T."/>
            <person name="Ravasi T."/>
            <person name="Bayer T."/>
            <person name="Micklem G."/>
            <person name="Kim H."/>
            <person name="Bhak J."/>
            <person name="Lajeunesse T.C."/>
            <person name="Voolstra C.R."/>
        </authorList>
    </citation>
    <scope>NUCLEOTIDE SEQUENCE [LARGE SCALE GENOMIC DNA]</scope>
    <source>
        <strain evidence="5 6">CCMP2467</strain>
    </source>
</reference>
<evidence type="ECO:0000259" key="4">
    <source>
        <dbReference type="PROSITE" id="PS50103"/>
    </source>
</evidence>
<dbReference type="GO" id="GO:0008270">
    <property type="term" value="F:zinc ion binding"/>
    <property type="evidence" value="ECO:0007669"/>
    <property type="project" value="UniProtKB-KW"/>
</dbReference>
<feature type="region of interest" description="Disordered" evidence="3">
    <location>
        <begin position="240"/>
        <end position="280"/>
    </location>
</feature>
<evidence type="ECO:0000256" key="2">
    <source>
        <dbReference type="SAM" id="Coils"/>
    </source>
</evidence>
<keyword evidence="2" id="KW-0175">Coiled coil</keyword>
<dbReference type="InterPro" id="IPR000571">
    <property type="entry name" value="Znf_CCCH"/>
</dbReference>
<accession>A0A1Q9E1G9</accession>
<dbReference type="InterPro" id="IPR013103">
    <property type="entry name" value="RVT_2"/>
</dbReference>
<feature type="compositionally biased region" description="Basic and acidic residues" evidence="3">
    <location>
        <begin position="946"/>
        <end position="961"/>
    </location>
</feature>
<evidence type="ECO:0000313" key="6">
    <source>
        <dbReference type="Proteomes" id="UP000186817"/>
    </source>
</evidence>
<protein>
    <submittedName>
        <fullName evidence="5">Retrovirus-related Pol polyprotein from transposon TNT 1-94</fullName>
    </submittedName>
</protein>
<comment type="caution">
    <text evidence="5">The sequence shown here is derived from an EMBL/GenBank/DDBJ whole genome shotgun (WGS) entry which is preliminary data.</text>
</comment>
<dbReference type="Gene3D" id="3.30.420.10">
    <property type="entry name" value="Ribonuclease H-like superfamily/Ribonuclease H"/>
    <property type="match status" value="1"/>
</dbReference>
<dbReference type="SUPFAM" id="SSF53098">
    <property type="entry name" value="Ribonuclease H-like"/>
    <property type="match status" value="1"/>
</dbReference>
<evidence type="ECO:0000256" key="1">
    <source>
        <dbReference type="PROSITE-ProRule" id="PRU00723"/>
    </source>
</evidence>
<dbReference type="InterPro" id="IPR012337">
    <property type="entry name" value="RNaseH-like_sf"/>
</dbReference>
<keyword evidence="1" id="KW-0862">Zinc</keyword>
<feature type="domain" description="C3H1-type" evidence="4">
    <location>
        <begin position="200"/>
        <end position="221"/>
    </location>
</feature>
<gene>
    <name evidence="5" type="ORF">AK812_SmicGene16040</name>
</gene>
<feature type="zinc finger region" description="C3H1-type" evidence="1">
    <location>
        <begin position="200"/>
        <end position="221"/>
    </location>
</feature>
<keyword evidence="6" id="KW-1185">Reference proteome</keyword>
<proteinExistence type="predicted"/>
<dbReference type="EMBL" id="LSRX01000300">
    <property type="protein sequence ID" value="OLQ01239.1"/>
    <property type="molecule type" value="Genomic_DNA"/>
</dbReference>
<keyword evidence="1" id="KW-0479">Metal-binding</keyword>
<dbReference type="GO" id="GO:0003676">
    <property type="term" value="F:nucleic acid binding"/>
    <property type="evidence" value="ECO:0007669"/>
    <property type="project" value="InterPro"/>
</dbReference>
<feature type="coiled-coil region" evidence="2">
    <location>
        <begin position="465"/>
        <end position="499"/>
    </location>
</feature>
<sequence length="2117" mass="235677">MMLTAMPDSKETTDAALVFQDWLEVSSSIMSDISESSATWWQGVLSAVERVYVRWLAASPLEKLTIEPVSTEEWCTGKWLRVNARGSSMLLNAMPNDLKADMVSRRCTQDCVRMLYRLYTHYQPGGSAERTEVLKRLQSPAETTGSETLEGAVKVLRAWPRWLDRCRAVQMSPPDPSVLSRGLQALTASHIEGSPDASFRYFSKATGCKRGDRCSYSHNMSSFDRETRAKKCLRCGSEARRQKDCPVGKQPGKATAPPPKDTAAGKPGSGGGTTSTQSTMATLGTTTASTTMTTEPIPGTPWTLESLVQAAQQMVQGQGGESSSTEVSPEKTRPVMKVLRLQDIRVCSMEATTTALLDSGATHSLRTAVSEQEWIQADPVAVQLAGSHKLVMRITKSGTLLMPYKGSATNGHDELRAQTIVPMGQLIRTLGYTMVWTPDECYLCDETGRKLPLQLEGGCPQLKEMEALSLIARLEDRKLDQLNNEVMETEEKLKVSAMAMETHWTHYLYDYVTKGAFESGLRAVRDAPFFEDLPGECLTNLIPSAGLWSGWDIMKNIGFLSRPQRRRFHSSKRWVVHLFAGKEGHWEIMKLDQGDTAVLELDLDRCTGQDIMRNEVWRMLLWGAKEGKVDVILGGPPARAQQLLKGGKRDAKSLALIARMMWLYVVAQVGREVNGGGINKDRDVGFVLEYPEGMSAQQKRDRELSILQAEGRARDPSGRGGGASWDQSQTYWEDVQKPRWEDWVGTCTVDASRGFWQTRMWKSFAREAEMCEVSFDQGAMGSRSRNRTTLGTNVYSLVSLSDVRVAEDVDLPERDPEDYIWSSGLVNALVVGLNFWERNSRCAPRVRAISPTQWQKHVANNHADYRKDCATCVMARGSGRQHRRVHHPETYVLTADVAGPLAPGLDSTSKGTLGKNLKYLLVAKYLVPKAFVEAYTGKAPPPDDGAAAHKVEEEVKPESGTRDQPPAEEEDLFGDLFVDDPEGKMVLQAAEVVFFPDEEHTMEARVLEAEEEYEPSEPELEEEDAREALEPEEIHCEPGDVTMQEGDCIPPECTYLTFAAALPNNQSRTIRGALQDIILYLMMHGLPVYRFHADKGEFYNHLFRTWLREQGVVGTWSEPSMPQSNGHAESTVKWIKGRTRTLLMSAKLPVRLWPVAAAYAAAEQRASVLGWQSSLAAPFGAVVHLRKKPFDKHGPLRREHGMESKWTTGRYVGTSTIVHRGHVVYIAAEGEDKEKFLHTLHVRPNLIDPGIPEEELRVEPPKPRRRVTTKTGPELVEMRSTALLTEEAKAVANQLADKVLADWSWDGAVQLTYDLAQAKFFNTRKFGVYRHGGAVGWLSGLVEYPALSRLLARLVMEAAPEATFTSLLVSYNAPKGMHKDNNNDPHTMNYVIPVVCPSHGGELWIELKAGDVVSGKIEQRQAGKQLIYGQLRQLEVGKCIAFNPRRYHEVQDWEGTRVNIIAYTPDCLGKLTQLDLDTLDDHQFPVPLTQLPEYHGNSYDNDVLPPSLQTAQITEELSDNAEGAWTMYLDVDPGLVKITEHGKPPQLQPQLSKAEVGYTVDIEKVIAELRGPLDVTHAVRPEEVTANIEAWRPAIMKELQSIECAIVKLKPGSDERRMWFNKRGVQRLPMKFVFTIKPNGDAELSNPSTWYKRKARLVICGNMATDEGNPLYTETAPAEVVRSALTITTKNNWSVAILDVVAAFIKTPLGRTPTDPVVVAQPPRLLEILGVVVKFELWGLIRALYGLREAPMLWGNYRDEVLRTMPLPRGLSWKQGQAITAWWTIRGPDGEVQAIVVVYVDDFMICGPRHLVEEIGGVIQQCWETSDLSFLGPKNSIRFLGMELQRKEETSSEIQMFQQGYITELLRAHGVKPTQLDKVPITKELAMLPESVEPADPLIIREAQRVTGEALWVTQRTRPDLAYTTSMMAALATKCPMQAVAISQKVFGYLRRTLEYGMTITWNGEGLIMYCDAAYAPQGGRSHGGWLVTYGGVPLAWRSSRQSMITLSTAEAELLALLDGAVAVKGLEAILHDAGEKVEWRRLASDSTSALSISAGASARKLRRLRKLQEATTEAIQREMDRKGIIKYVTSTTGGAYKTEIVSGFSINGKTANAGRR</sequence>
<dbReference type="Pfam" id="PF07727">
    <property type="entry name" value="RVT_2"/>
    <property type="match status" value="1"/>
</dbReference>
<feature type="compositionally biased region" description="Low complexity" evidence="3">
    <location>
        <begin position="251"/>
        <end position="266"/>
    </location>
</feature>
<dbReference type="CDD" id="cd09272">
    <property type="entry name" value="RNase_HI_RT_Ty1"/>
    <property type="match status" value="1"/>
</dbReference>
<dbReference type="SUPFAM" id="SSF56672">
    <property type="entry name" value="DNA/RNA polymerases"/>
    <property type="match status" value="1"/>
</dbReference>
<keyword evidence="1" id="KW-0863">Zinc-finger</keyword>
<feature type="region of interest" description="Disordered" evidence="3">
    <location>
        <begin position="938"/>
        <end position="968"/>
    </location>
</feature>
<dbReference type="Proteomes" id="UP000186817">
    <property type="component" value="Unassembled WGS sequence"/>
</dbReference>
<dbReference type="InterPro" id="IPR043502">
    <property type="entry name" value="DNA/RNA_pol_sf"/>
</dbReference>